<keyword evidence="6" id="KW-0539">Nucleus</keyword>
<evidence type="ECO:0000256" key="3">
    <source>
        <dbReference type="ARBA" id="ARBA00022737"/>
    </source>
</evidence>
<dbReference type="SUPFAM" id="SSF57667">
    <property type="entry name" value="beta-beta-alpha zinc fingers"/>
    <property type="match status" value="2"/>
</dbReference>
<name>A0A9W8G5H0_9FUNG</name>
<dbReference type="GO" id="GO:0003677">
    <property type="term" value="F:DNA binding"/>
    <property type="evidence" value="ECO:0007669"/>
    <property type="project" value="InterPro"/>
</dbReference>
<keyword evidence="3" id="KW-0677">Repeat</keyword>
<evidence type="ECO:0000313" key="12">
    <source>
        <dbReference type="Proteomes" id="UP001151518"/>
    </source>
</evidence>
<dbReference type="GO" id="GO:0006364">
    <property type="term" value="P:rRNA processing"/>
    <property type="evidence" value="ECO:0007669"/>
    <property type="project" value="TreeGrafter"/>
</dbReference>
<evidence type="ECO:0000256" key="1">
    <source>
        <dbReference type="ARBA" id="ARBA00004123"/>
    </source>
</evidence>
<evidence type="ECO:0000256" key="9">
    <source>
        <dbReference type="SAM" id="MobiDB-lite"/>
    </source>
</evidence>
<feature type="region of interest" description="Disordered" evidence="9">
    <location>
        <begin position="65"/>
        <end position="144"/>
    </location>
</feature>
<evidence type="ECO:0000259" key="10">
    <source>
        <dbReference type="Pfam" id="PF08790"/>
    </source>
</evidence>
<evidence type="ECO:0000256" key="2">
    <source>
        <dbReference type="ARBA" id="ARBA00022723"/>
    </source>
</evidence>
<keyword evidence="4 8" id="KW-0863">Zinc-finger</keyword>
<dbReference type="Proteomes" id="UP001151518">
    <property type="component" value="Unassembled WGS sequence"/>
</dbReference>
<evidence type="ECO:0000256" key="5">
    <source>
        <dbReference type="ARBA" id="ARBA00022833"/>
    </source>
</evidence>
<dbReference type="GO" id="GO:0000122">
    <property type="term" value="P:negative regulation of transcription by RNA polymerase II"/>
    <property type="evidence" value="ECO:0007669"/>
    <property type="project" value="TreeGrafter"/>
</dbReference>
<dbReference type="GO" id="GO:0008270">
    <property type="term" value="F:zinc ion binding"/>
    <property type="evidence" value="ECO:0007669"/>
    <property type="project" value="UniProtKB-KW"/>
</dbReference>
<dbReference type="EMBL" id="JANBTW010000014">
    <property type="protein sequence ID" value="KAJ2679172.1"/>
    <property type="molecule type" value="Genomic_DNA"/>
</dbReference>
<dbReference type="OrthoDB" id="21474at2759"/>
<evidence type="ECO:0000256" key="4">
    <source>
        <dbReference type="ARBA" id="ARBA00022771"/>
    </source>
</evidence>
<dbReference type="PROSITE" id="PS51804">
    <property type="entry name" value="ZF_C2HC_LYAR"/>
    <property type="match status" value="2"/>
</dbReference>
<keyword evidence="2" id="KW-0479">Metal-binding</keyword>
<dbReference type="Gene3D" id="3.30.1490.490">
    <property type="match status" value="1"/>
</dbReference>
<dbReference type="Pfam" id="PF08790">
    <property type="entry name" value="zf-LYAR"/>
    <property type="match status" value="1"/>
</dbReference>
<evidence type="ECO:0000256" key="6">
    <source>
        <dbReference type="ARBA" id="ARBA00023242"/>
    </source>
</evidence>
<feature type="domain" description="Zinc finger C2H2 LYAR-type" evidence="10">
    <location>
        <begin position="30"/>
        <end position="57"/>
    </location>
</feature>
<dbReference type="PANTHER" id="PTHR13100">
    <property type="entry name" value="CELL GROWTH-REGULATING NUCLEOLAR PROTEIN LYAR"/>
    <property type="match status" value="1"/>
</dbReference>
<dbReference type="InterPro" id="IPR036236">
    <property type="entry name" value="Znf_C2H2_sf"/>
</dbReference>
<dbReference type="FunFam" id="3.30.1490.490:FF:000001">
    <property type="entry name" value="cell growth-regulating nucleolar protein-like"/>
    <property type="match status" value="1"/>
</dbReference>
<keyword evidence="5" id="KW-0862">Zinc</keyword>
<dbReference type="InterPro" id="IPR039999">
    <property type="entry name" value="LYAR"/>
</dbReference>
<evidence type="ECO:0000313" key="11">
    <source>
        <dbReference type="EMBL" id="KAJ2679172.1"/>
    </source>
</evidence>
<dbReference type="InterPro" id="IPR014898">
    <property type="entry name" value="Znf_C2H2_LYAR"/>
</dbReference>
<evidence type="ECO:0000256" key="8">
    <source>
        <dbReference type="PROSITE-ProRule" id="PRU01145"/>
    </source>
</evidence>
<comment type="caution">
    <text evidence="11">The sequence shown here is derived from an EMBL/GenBank/DDBJ whole genome shotgun (WGS) entry which is preliminary data.</text>
</comment>
<organism evidence="11 12">
    <name type="scientific">Coemansia spiralis</name>
    <dbReference type="NCBI Taxonomy" id="417178"/>
    <lineage>
        <taxon>Eukaryota</taxon>
        <taxon>Fungi</taxon>
        <taxon>Fungi incertae sedis</taxon>
        <taxon>Zoopagomycota</taxon>
        <taxon>Kickxellomycotina</taxon>
        <taxon>Kickxellomycetes</taxon>
        <taxon>Kickxellales</taxon>
        <taxon>Kickxellaceae</taxon>
        <taxon>Coemansia</taxon>
    </lineage>
</organism>
<comment type="similarity">
    <text evidence="7">Belongs to the UPF0743 family.</text>
</comment>
<dbReference type="PANTHER" id="PTHR13100:SF10">
    <property type="entry name" value="CELL GROWTH-REGULATING NUCLEOLAR PROTEIN"/>
    <property type="match status" value="1"/>
</dbReference>
<gene>
    <name evidence="11" type="ORF">GGI25_001740</name>
</gene>
<accession>A0A9W8G5H0</accession>
<comment type="subcellular location">
    <subcellularLocation>
        <location evidence="1">Nucleus</location>
    </subcellularLocation>
</comment>
<dbReference type="AlphaFoldDB" id="A0A9W8G5H0"/>
<sequence length="225" mass="24680">MVSFVCNYCQNTLKKPKLDAHAQRCQNASFSCIDCGVDFSGTAYRQHTSCISEAEKYEGKLYKGNKKGASAQNKQNQQQKKLNSASSRSMSTVDQLTKKAKNIELETEVGSKPVQEKQKSKKRKKSSDGKKDSKNKKRSKSESVDAEWIATELPTDAVDALVCAIAHASQGQKPGLSPLSELKKLSIRLVVKHPKSKVEKSAAKKKFKKAVIEALSSGKVALTKC</sequence>
<feature type="compositionally biased region" description="Low complexity" evidence="9">
    <location>
        <begin position="67"/>
        <end position="87"/>
    </location>
</feature>
<evidence type="ECO:0000256" key="7">
    <source>
        <dbReference type="ARBA" id="ARBA00061084"/>
    </source>
</evidence>
<reference evidence="11" key="1">
    <citation type="submission" date="2022-07" db="EMBL/GenBank/DDBJ databases">
        <title>Phylogenomic reconstructions and comparative analyses of Kickxellomycotina fungi.</title>
        <authorList>
            <person name="Reynolds N.K."/>
            <person name="Stajich J.E."/>
            <person name="Barry K."/>
            <person name="Grigoriev I.V."/>
            <person name="Crous P."/>
            <person name="Smith M.E."/>
        </authorList>
    </citation>
    <scope>NUCLEOTIDE SEQUENCE</scope>
    <source>
        <strain evidence="11">NRRL 3115</strain>
    </source>
</reference>
<proteinExistence type="inferred from homology"/>
<protein>
    <recommendedName>
        <fullName evidence="10">Zinc finger C2H2 LYAR-type domain-containing protein</fullName>
    </recommendedName>
</protein>
<dbReference type="GO" id="GO:0005730">
    <property type="term" value="C:nucleolus"/>
    <property type="evidence" value="ECO:0007669"/>
    <property type="project" value="TreeGrafter"/>
</dbReference>